<feature type="repeat" description="NHL" evidence="2">
    <location>
        <begin position="57"/>
        <end position="87"/>
    </location>
</feature>
<sequence>MKLLKKGILLMYIALQLISCSDDSSIIKSPAEIIDDILKGNVTSIGSQPDLVALSAFSFPSDVVVDQNGDIYVADTGDNSIKKITINTSGNYHITTIAGDGSSNSNDGVGTTASFQSPLTLTFSKDYKTLYVATQIKIRAININTKEVSTIAGNGSYGSTDGIGENAQFKHPSHIITNTNGTVLYVLESENGIVSTGRIRKINIANKQVSTLNLTNLPTTFYPQGIVIDSKDEHLYVANWRTILKINLQTNNATIIAGSDTESGTTNGVGEAARFTSAKSLTFSPHETFLYIGSLGGNYGIRAINMRTLEVTTVIGNGYGFVNGGASTAQFKGPYKLNYNNVSNKLYVADPSNNAVRVVE</sequence>
<dbReference type="AlphaFoldDB" id="A0A3S8R4U0"/>
<organism evidence="3 4">
    <name type="scientific">Tenacibaculum singaporense</name>
    <dbReference type="NCBI Taxonomy" id="2358479"/>
    <lineage>
        <taxon>Bacteria</taxon>
        <taxon>Pseudomonadati</taxon>
        <taxon>Bacteroidota</taxon>
        <taxon>Flavobacteriia</taxon>
        <taxon>Flavobacteriales</taxon>
        <taxon>Flavobacteriaceae</taxon>
        <taxon>Tenacibaculum</taxon>
    </lineage>
</organism>
<dbReference type="PANTHER" id="PTHR46388:SF2">
    <property type="entry name" value="NHL REPEAT-CONTAINING PROTEIN 2"/>
    <property type="match status" value="1"/>
</dbReference>
<evidence type="ECO:0000256" key="1">
    <source>
        <dbReference type="ARBA" id="ARBA00022737"/>
    </source>
</evidence>
<evidence type="ECO:0008006" key="5">
    <source>
        <dbReference type="Google" id="ProtNLM"/>
    </source>
</evidence>
<dbReference type="InterPro" id="IPR001258">
    <property type="entry name" value="NHL_repeat"/>
</dbReference>
<dbReference type="RefSeq" id="WP_125066728.1">
    <property type="nucleotide sequence ID" value="NZ_CP032548.1"/>
</dbReference>
<dbReference type="PANTHER" id="PTHR46388">
    <property type="entry name" value="NHL REPEAT-CONTAINING PROTEIN 2"/>
    <property type="match status" value="1"/>
</dbReference>
<protein>
    <recommendedName>
        <fullName evidence="5">NHL repeat-containing protein</fullName>
    </recommendedName>
</protein>
<dbReference type="Pfam" id="PF10282">
    <property type="entry name" value="Lactonase"/>
    <property type="match status" value="1"/>
</dbReference>
<reference evidence="3 4" key="1">
    <citation type="submission" date="2018-09" db="EMBL/GenBank/DDBJ databases">
        <title>Insights into the microbiota of Asian seabass (Lates calcarifer) with tenacibaculosis symptoms and description of sp. nov. Tenacibaculum singaporense.</title>
        <authorList>
            <person name="Miyake S."/>
            <person name="Soh M."/>
            <person name="Azman M.N."/>
            <person name="Ngoh S.Y."/>
            <person name="Orban L."/>
        </authorList>
    </citation>
    <scope>NUCLEOTIDE SEQUENCE [LARGE SCALE GENOMIC DNA]</scope>
    <source>
        <strain evidence="3 4">DSM 106434</strain>
    </source>
</reference>
<proteinExistence type="predicted"/>
<dbReference type="InterPro" id="IPR019405">
    <property type="entry name" value="Lactonase_7-beta_prop"/>
</dbReference>
<evidence type="ECO:0000313" key="3">
    <source>
        <dbReference type="EMBL" id="AZJ34916.1"/>
    </source>
</evidence>
<dbReference type="InterPro" id="IPR011042">
    <property type="entry name" value="6-blade_b-propeller_TolB-like"/>
</dbReference>
<name>A0A3S8R4U0_9FLAO</name>
<dbReference type="Gene3D" id="2.120.10.30">
    <property type="entry name" value="TolB, C-terminal domain"/>
    <property type="match status" value="3"/>
</dbReference>
<dbReference type="SUPFAM" id="SSF101898">
    <property type="entry name" value="NHL repeat"/>
    <property type="match status" value="1"/>
</dbReference>
<accession>A0A3S8R4U0</accession>
<keyword evidence="4" id="KW-1185">Reference proteome</keyword>
<evidence type="ECO:0000256" key="2">
    <source>
        <dbReference type="PROSITE-ProRule" id="PRU00504"/>
    </source>
</evidence>
<dbReference type="Proteomes" id="UP000274593">
    <property type="component" value="Chromosome"/>
</dbReference>
<keyword evidence="1" id="KW-0677">Repeat</keyword>
<dbReference type="KEGG" id="tsig:D6T69_05000"/>
<evidence type="ECO:0000313" key="4">
    <source>
        <dbReference type="Proteomes" id="UP000274593"/>
    </source>
</evidence>
<dbReference type="Pfam" id="PF01436">
    <property type="entry name" value="NHL"/>
    <property type="match status" value="1"/>
</dbReference>
<gene>
    <name evidence="3" type="ORF">D6T69_05000</name>
</gene>
<dbReference type="PROSITE" id="PS51125">
    <property type="entry name" value="NHL"/>
    <property type="match status" value="1"/>
</dbReference>
<dbReference type="EMBL" id="CP032548">
    <property type="protein sequence ID" value="AZJ34916.1"/>
    <property type="molecule type" value="Genomic_DNA"/>
</dbReference>